<dbReference type="UniPathway" id="UPA00988"/>
<evidence type="ECO:0000256" key="3">
    <source>
        <dbReference type="ARBA" id="ARBA00005043"/>
    </source>
</evidence>
<proteinExistence type="inferred from homology"/>
<dbReference type="GO" id="GO:0000049">
    <property type="term" value="F:tRNA binding"/>
    <property type="evidence" value="ECO:0007669"/>
    <property type="project" value="TreeGrafter"/>
</dbReference>
<comment type="subcellular location">
    <subcellularLocation>
        <location evidence="2">Cytoplasm</location>
    </subcellularLocation>
    <subcellularLocation>
        <location evidence="1">Nucleus</location>
    </subcellularLocation>
</comment>
<dbReference type="PANTHER" id="PTHR15641:SF1">
    <property type="entry name" value="ELONGATOR COMPLEX PROTEIN 5"/>
    <property type="match status" value="1"/>
</dbReference>
<evidence type="ECO:0000256" key="8">
    <source>
        <dbReference type="ARBA" id="ARBA00023242"/>
    </source>
</evidence>
<evidence type="ECO:0000256" key="4">
    <source>
        <dbReference type="ARBA" id="ARBA00009567"/>
    </source>
</evidence>
<keyword evidence="8" id="KW-0539">Nucleus</keyword>
<evidence type="ECO:0000256" key="6">
    <source>
        <dbReference type="ARBA" id="ARBA00022490"/>
    </source>
</evidence>
<dbReference type="Gene3D" id="3.40.50.300">
    <property type="entry name" value="P-loop containing nucleotide triphosphate hydrolases"/>
    <property type="match status" value="1"/>
</dbReference>
<dbReference type="InterPro" id="IPR019519">
    <property type="entry name" value="Elp5"/>
</dbReference>
<comment type="pathway">
    <text evidence="3">tRNA modification; 5-methoxycarbonylmethyl-2-thiouridine-tRNA biosynthesis.</text>
</comment>
<dbReference type="Pfam" id="PF10483">
    <property type="entry name" value="Elong_Iki1"/>
    <property type="match status" value="1"/>
</dbReference>
<sequence>MSVVTPNTSTFLKVFQNTSDNVGGLILLEDTIESSSQNLLNHMYSYWLPTTSKQHRNIWFLNFNNTINEYKQLSKKYNQCNFVVIDFYSDPFGWNQPHTITQGATSLLSNNLVQVPMIFKSSQHDSNSIVNMIQNVFNAVPAKLKESPILLINSISTLVLKNGLSDTCSLIRTLINYNFNSATTAATNEDKDKKKSIKGNKMETGIDGSLNRKKQDKTFTNIFAILHTDLHEMDITVSKELQYISSVSIQVTELSPKLKYSESLPHPYESTITLITKKRSGRVVRNVEYYYINSNGKVEFDSAESLESQIQEAEVDPTENLSFNLKLSEEEKLAKNNVVLPYRHQGNDQTLIIEDPDEEDFDDEDPDDDLDI</sequence>
<comment type="caution">
    <text evidence="10">The sequence shown here is derived from an EMBL/GenBank/DDBJ whole genome shotgun (WGS) entry which is preliminary data.</text>
</comment>
<evidence type="ECO:0000256" key="2">
    <source>
        <dbReference type="ARBA" id="ARBA00004496"/>
    </source>
</evidence>
<reference evidence="10" key="1">
    <citation type="submission" date="2020-01" db="EMBL/GenBank/DDBJ databases">
        <title>Development of genomics and gene disruption for Polysphondylium violaceum indicates a role for the polyketide synthase stlB in stalk morphogenesis.</title>
        <authorList>
            <person name="Narita B."/>
            <person name="Kawabe Y."/>
            <person name="Kin K."/>
            <person name="Saito T."/>
            <person name="Gibbs R."/>
            <person name="Kuspa A."/>
            <person name="Muzny D."/>
            <person name="Queller D."/>
            <person name="Richards S."/>
            <person name="Strassman J."/>
            <person name="Sucgang R."/>
            <person name="Worley K."/>
            <person name="Schaap P."/>
        </authorList>
    </citation>
    <scope>NUCLEOTIDE SEQUENCE</scope>
    <source>
        <strain evidence="10">QSvi11</strain>
    </source>
</reference>
<dbReference type="PANTHER" id="PTHR15641">
    <property type="entry name" value="ELONGATOR COMPLEX PROTEIN 5"/>
    <property type="match status" value="1"/>
</dbReference>
<dbReference type="EMBL" id="AJWJ01000245">
    <property type="protein sequence ID" value="KAF2072824.1"/>
    <property type="molecule type" value="Genomic_DNA"/>
</dbReference>
<name>A0A8J4V6G7_9MYCE</name>
<keyword evidence="6" id="KW-0963">Cytoplasm</keyword>
<dbReference type="GO" id="GO:0005829">
    <property type="term" value="C:cytosol"/>
    <property type="evidence" value="ECO:0007669"/>
    <property type="project" value="TreeGrafter"/>
</dbReference>
<keyword evidence="7" id="KW-0819">tRNA processing</keyword>
<dbReference type="GO" id="GO:0002098">
    <property type="term" value="P:tRNA wobble uridine modification"/>
    <property type="evidence" value="ECO:0007669"/>
    <property type="project" value="InterPro"/>
</dbReference>
<evidence type="ECO:0000313" key="10">
    <source>
        <dbReference type="EMBL" id="KAF2072824.1"/>
    </source>
</evidence>
<feature type="compositionally biased region" description="Acidic residues" evidence="9">
    <location>
        <begin position="354"/>
        <end position="372"/>
    </location>
</feature>
<evidence type="ECO:0000313" key="11">
    <source>
        <dbReference type="Proteomes" id="UP000695562"/>
    </source>
</evidence>
<comment type="similarity">
    <text evidence="4">Belongs to the ELP5 family.</text>
</comment>
<evidence type="ECO:0000256" key="9">
    <source>
        <dbReference type="SAM" id="MobiDB-lite"/>
    </source>
</evidence>
<gene>
    <name evidence="10" type="ORF">CYY_005867</name>
</gene>
<dbReference type="InterPro" id="IPR027417">
    <property type="entry name" value="P-loop_NTPase"/>
</dbReference>
<dbReference type="AlphaFoldDB" id="A0A8J4V6G7"/>
<organism evidence="10 11">
    <name type="scientific">Polysphondylium violaceum</name>
    <dbReference type="NCBI Taxonomy" id="133409"/>
    <lineage>
        <taxon>Eukaryota</taxon>
        <taxon>Amoebozoa</taxon>
        <taxon>Evosea</taxon>
        <taxon>Eumycetozoa</taxon>
        <taxon>Dictyostelia</taxon>
        <taxon>Dictyosteliales</taxon>
        <taxon>Dictyosteliaceae</taxon>
        <taxon>Polysphondylium</taxon>
    </lineage>
</organism>
<dbReference type="GO" id="GO:0033588">
    <property type="term" value="C:elongator holoenzyme complex"/>
    <property type="evidence" value="ECO:0007669"/>
    <property type="project" value="InterPro"/>
</dbReference>
<keyword evidence="11" id="KW-1185">Reference proteome</keyword>
<evidence type="ECO:0000256" key="5">
    <source>
        <dbReference type="ARBA" id="ARBA00020264"/>
    </source>
</evidence>
<dbReference type="GO" id="GO:0005634">
    <property type="term" value="C:nucleus"/>
    <property type="evidence" value="ECO:0007669"/>
    <property type="project" value="UniProtKB-SubCell"/>
</dbReference>
<evidence type="ECO:0000256" key="7">
    <source>
        <dbReference type="ARBA" id="ARBA00022694"/>
    </source>
</evidence>
<feature type="region of interest" description="Disordered" evidence="9">
    <location>
        <begin position="345"/>
        <end position="372"/>
    </location>
</feature>
<dbReference type="Proteomes" id="UP000695562">
    <property type="component" value="Unassembled WGS sequence"/>
</dbReference>
<accession>A0A8J4V6G7</accession>
<protein>
    <recommendedName>
        <fullName evidence="5">Elongator complex protein 5</fullName>
    </recommendedName>
</protein>
<dbReference type="CDD" id="cd19496">
    <property type="entry name" value="Elp5"/>
    <property type="match status" value="1"/>
</dbReference>
<dbReference type="OrthoDB" id="166907at2759"/>
<evidence type="ECO:0000256" key="1">
    <source>
        <dbReference type="ARBA" id="ARBA00004123"/>
    </source>
</evidence>